<dbReference type="Gene3D" id="3.40.50.10140">
    <property type="entry name" value="Toll/interleukin-1 receptor homology (TIR) domain"/>
    <property type="match status" value="1"/>
</dbReference>
<reference evidence="2" key="2">
    <citation type="submission" date="2020-09" db="EMBL/GenBank/DDBJ databases">
        <authorList>
            <person name="Sun Q."/>
            <person name="Ohkuma M."/>
        </authorList>
    </citation>
    <scope>NUCLEOTIDE SEQUENCE</scope>
    <source>
        <strain evidence="2">JCM 12862</strain>
    </source>
</reference>
<dbReference type="EMBL" id="BMNR01000002">
    <property type="protein sequence ID" value="GGK20547.1"/>
    <property type="molecule type" value="Genomic_DNA"/>
</dbReference>
<sequence>MKQIIFISHATPDDNDFTIWLASRLELLGYEVWIDKNGLLGGEKFWETIDGVIRYQAVKFLLVYSKNIFQKDNKGNPIAGKLKDGVYKEFSFAESIGKQNNINDFIIMINIDASNYNLFIGADRLNQIPFYENWANGFKQLERKLQKDNVLKTKQKSKTDFGSWFEQQFVTNNGITSKSELYYTNWWAINKLPDYLFLYQFQSLEQASIIAKQFSDYPISKITNYLSSFEERKEFAINQDGNSFTIKPQNIFKIKVTDVLIGFGSSSFPTHRDSENHFKKLLKEVFHKIMKNRGMFWYEMSNKRLAYYYTPANLNSFKTKFQYPFRKNNKFKTKNLLGKHKSIGKWHYAISVKPILSPFLAFSLKSHITFTTDGFNVLKNEKNETDSNKIHSQRRAKGKRMFNEEWRDLFLAFIDALKKEDRIEIALSSNYTLEMPATSQIYWADFGYFDPKDKTRQGLLSVYEFEGENSEDND</sequence>
<dbReference type="GO" id="GO:0007165">
    <property type="term" value="P:signal transduction"/>
    <property type="evidence" value="ECO:0007669"/>
    <property type="project" value="InterPro"/>
</dbReference>
<comment type="caution">
    <text evidence="2">The sequence shown here is derived from an EMBL/GenBank/DDBJ whole genome shotgun (WGS) entry which is preliminary data.</text>
</comment>
<accession>A0A8J3FFD1</accession>
<organism evidence="2 3">
    <name type="scientific">Yeosuana aromativorans</name>
    <dbReference type="NCBI Taxonomy" id="288019"/>
    <lineage>
        <taxon>Bacteria</taxon>
        <taxon>Pseudomonadati</taxon>
        <taxon>Bacteroidota</taxon>
        <taxon>Flavobacteriia</taxon>
        <taxon>Flavobacteriales</taxon>
        <taxon>Flavobacteriaceae</taxon>
        <taxon>Yeosuana</taxon>
    </lineage>
</organism>
<keyword evidence="3" id="KW-1185">Reference proteome</keyword>
<dbReference type="Pfam" id="PF13676">
    <property type="entry name" value="TIR_2"/>
    <property type="match status" value="1"/>
</dbReference>
<gene>
    <name evidence="2" type="ORF">GCM10007962_13340</name>
</gene>
<reference evidence="2" key="1">
    <citation type="journal article" date="2014" name="Int. J. Syst. Evol. Microbiol.">
        <title>Complete genome sequence of Corynebacterium casei LMG S-19264T (=DSM 44701T), isolated from a smear-ripened cheese.</title>
        <authorList>
            <consortium name="US DOE Joint Genome Institute (JGI-PGF)"/>
            <person name="Walter F."/>
            <person name="Albersmeier A."/>
            <person name="Kalinowski J."/>
            <person name="Ruckert C."/>
        </authorList>
    </citation>
    <scope>NUCLEOTIDE SEQUENCE</scope>
    <source>
        <strain evidence="2">JCM 12862</strain>
    </source>
</reference>
<evidence type="ECO:0000313" key="3">
    <source>
        <dbReference type="Proteomes" id="UP000612329"/>
    </source>
</evidence>
<dbReference type="InterPro" id="IPR035897">
    <property type="entry name" value="Toll_tir_struct_dom_sf"/>
</dbReference>
<proteinExistence type="predicted"/>
<name>A0A8J3FFD1_9FLAO</name>
<feature type="domain" description="TIR" evidence="1">
    <location>
        <begin position="1"/>
        <end position="157"/>
    </location>
</feature>
<dbReference type="AlphaFoldDB" id="A0A8J3FFD1"/>
<evidence type="ECO:0000313" key="2">
    <source>
        <dbReference type="EMBL" id="GGK20547.1"/>
    </source>
</evidence>
<dbReference type="PROSITE" id="PS50104">
    <property type="entry name" value="TIR"/>
    <property type="match status" value="1"/>
</dbReference>
<evidence type="ECO:0000259" key="1">
    <source>
        <dbReference type="PROSITE" id="PS50104"/>
    </source>
</evidence>
<dbReference type="SUPFAM" id="SSF52200">
    <property type="entry name" value="Toll/Interleukin receptor TIR domain"/>
    <property type="match status" value="1"/>
</dbReference>
<dbReference type="RefSeq" id="WP_188651269.1">
    <property type="nucleotide sequence ID" value="NZ_BMNR01000002.1"/>
</dbReference>
<protein>
    <submittedName>
        <fullName evidence="2">TIR domain-containing protein</fullName>
    </submittedName>
</protein>
<dbReference type="Proteomes" id="UP000612329">
    <property type="component" value="Unassembled WGS sequence"/>
</dbReference>
<dbReference type="InterPro" id="IPR000157">
    <property type="entry name" value="TIR_dom"/>
</dbReference>